<evidence type="ECO:0000256" key="4">
    <source>
        <dbReference type="ARBA" id="ARBA00023163"/>
    </source>
</evidence>
<dbReference type="PANTHER" id="PTHR31845:SF17">
    <property type="entry name" value="ZN(II)2CYS6 TRANSCRIPTION FACTOR (EUROFUNG)"/>
    <property type="match status" value="1"/>
</dbReference>
<keyword evidence="5" id="KW-0539">Nucleus</keyword>
<dbReference type="PROSITE" id="PS50048">
    <property type="entry name" value="ZN2_CY6_FUNGAL_2"/>
    <property type="match status" value="1"/>
</dbReference>
<dbReference type="InterPro" id="IPR036864">
    <property type="entry name" value="Zn2-C6_fun-type_DNA-bd_sf"/>
</dbReference>
<evidence type="ECO:0000313" key="8">
    <source>
        <dbReference type="EMBL" id="KAL2071835.1"/>
    </source>
</evidence>
<protein>
    <recommendedName>
        <fullName evidence="7">Zn(2)-C6 fungal-type domain-containing protein</fullName>
    </recommendedName>
</protein>
<feature type="domain" description="Zn(2)-C6 fungal-type" evidence="7">
    <location>
        <begin position="24"/>
        <end position="55"/>
    </location>
</feature>
<keyword evidence="9" id="KW-1185">Reference proteome</keyword>
<dbReference type="CDD" id="cd00067">
    <property type="entry name" value="GAL4"/>
    <property type="match status" value="1"/>
</dbReference>
<evidence type="ECO:0000256" key="5">
    <source>
        <dbReference type="ARBA" id="ARBA00023242"/>
    </source>
</evidence>
<dbReference type="Pfam" id="PF00172">
    <property type="entry name" value="Zn_clus"/>
    <property type="match status" value="1"/>
</dbReference>
<comment type="caution">
    <text evidence="8">The sequence shown here is derived from an EMBL/GenBank/DDBJ whole genome shotgun (WGS) entry which is preliminary data.</text>
</comment>
<evidence type="ECO:0000256" key="6">
    <source>
        <dbReference type="SAM" id="MobiDB-lite"/>
    </source>
</evidence>
<dbReference type="EMBL" id="JAZHXI010000005">
    <property type="protein sequence ID" value="KAL2071835.1"/>
    <property type="molecule type" value="Genomic_DNA"/>
</dbReference>
<comment type="subcellular location">
    <subcellularLocation>
        <location evidence="1">Nucleus</location>
    </subcellularLocation>
</comment>
<sequence>MLSASTANDESKASSSKSARAGVACHRCRSMKMKCEGSENPPCTRCRKAKAGCIVPPRRLLQDDHAEFSDRLQPGNGFLSPDAQVLSDVHLPPLEHSTLSNKSMATPDAAGTDWTYTYMSPDTEVPNPNPSHRTHRTVPIVTQPLSELPSIYTIPPSELFRGEGNHKHDTKLPHSNTKRKRPGISIPDQHENVDWILENRMEAREIIQFFCEKCMVFLPVLLAKDFEDADKLIDNELSLVYCICYVAARFLPDSAHIQEKLYPKVEAVSRGDFPDGHNRGKVLSHMKALLILCCYANISSPSLQASELRKHEISFWSLKSYIELYAMQHSFYNSIQDLRAEILLPKTDLPIHETLAYHKYALWLQLFVVSHHASTMSGTPPGVQIDSTIRAVSWVIQKLGMHPQFRLLAEVELCLGWETASLKQPELKEWWCVQPLDFSDAMVETRTELASQEVERELEAWRAERREYMEGGLDGAILDYYSRCMKFCFSSYAIRRLRKSSGGISELQKHQVRRCVINANDVLIWNFQRSPVQKERIKYVPESSCTMTSFCCLFIIASCQTFGSTISGIEETLNNVILTAKLWMELAPTRENNAYYQGSVLLKRAETLMSTPEWLERHATASAGPMSSSPGVGTSDQAHLQTPDAAVDFPVYPNEMAMSLEEMYHQDGFWDFSMSLPNSW</sequence>
<evidence type="ECO:0000256" key="3">
    <source>
        <dbReference type="ARBA" id="ARBA00023125"/>
    </source>
</evidence>
<dbReference type="SUPFAM" id="SSF57701">
    <property type="entry name" value="Zn2/Cys6 DNA-binding domain"/>
    <property type="match status" value="1"/>
</dbReference>
<dbReference type="SMART" id="SM00066">
    <property type="entry name" value="GAL4"/>
    <property type="match status" value="1"/>
</dbReference>
<keyword evidence="4" id="KW-0804">Transcription</keyword>
<dbReference type="PROSITE" id="PS00463">
    <property type="entry name" value="ZN2_CY6_FUNGAL_1"/>
    <property type="match status" value="1"/>
</dbReference>
<dbReference type="PANTHER" id="PTHR31845">
    <property type="entry name" value="FINGER DOMAIN PROTEIN, PUTATIVE-RELATED"/>
    <property type="match status" value="1"/>
</dbReference>
<evidence type="ECO:0000313" key="9">
    <source>
        <dbReference type="Proteomes" id="UP001595075"/>
    </source>
</evidence>
<evidence type="ECO:0000256" key="1">
    <source>
        <dbReference type="ARBA" id="ARBA00004123"/>
    </source>
</evidence>
<dbReference type="Gene3D" id="4.10.240.10">
    <property type="entry name" value="Zn(2)-C6 fungal-type DNA-binding domain"/>
    <property type="match status" value="1"/>
</dbReference>
<dbReference type="Proteomes" id="UP001595075">
    <property type="component" value="Unassembled WGS sequence"/>
</dbReference>
<proteinExistence type="predicted"/>
<name>A0ABR4CPH6_9HELO</name>
<keyword evidence="2" id="KW-0805">Transcription regulation</keyword>
<dbReference type="InterPro" id="IPR001138">
    <property type="entry name" value="Zn2Cys6_DnaBD"/>
</dbReference>
<keyword evidence="3" id="KW-0238">DNA-binding</keyword>
<organism evidence="8 9">
    <name type="scientific">Oculimacula yallundae</name>
    <dbReference type="NCBI Taxonomy" id="86028"/>
    <lineage>
        <taxon>Eukaryota</taxon>
        <taxon>Fungi</taxon>
        <taxon>Dikarya</taxon>
        <taxon>Ascomycota</taxon>
        <taxon>Pezizomycotina</taxon>
        <taxon>Leotiomycetes</taxon>
        <taxon>Helotiales</taxon>
        <taxon>Ploettnerulaceae</taxon>
        <taxon>Oculimacula</taxon>
    </lineage>
</organism>
<reference evidence="8 9" key="1">
    <citation type="journal article" date="2024" name="Commun. Biol.">
        <title>Comparative genomic analysis of thermophilic fungi reveals convergent evolutionary adaptations and gene losses.</title>
        <authorList>
            <person name="Steindorff A.S."/>
            <person name="Aguilar-Pontes M.V."/>
            <person name="Robinson A.J."/>
            <person name="Andreopoulos B."/>
            <person name="LaButti K."/>
            <person name="Kuo A."/>
            <person name="Mondo S."/>
            <person name="Riley R."/>
            <person name="Otillar R."/>
            <person name="Haridas S."/>
            <person name="Lipzen A."/>
            <person name="Grimwood J."/>
            <person name="Schmutz J."/>
            <person name="Clum A."/>
            <person name="Reid I.D."/>
            <person name="Moisan M.C."/>
            <person name="Butler G."/>
            <person name="Nguyen T.T.M."/>
            <person name="Dewar K."/>
            <person name="Conant G."/>
            <person name="Drula E."/>
            <person name="Henrissat B."/>
            <person name="Hansel C."/>
            <person name="Singer S."/>
            <person name="Hutchinson M.I."/>
            <person name="de Vries R.P."/>
            <person name="Natvig D.O."/>
            <person name="Powell A.J."/>
            <person name="Tsang A."/>
            <person name="Grigoriev I.V."/>
        </authorList>
    </citation>
    <scope>NUCLEOTIDE SEQUENCE [LARGE SCALE GENOMIC DNA]</scope>
    <source>
        <strain evidence="8 9">CBS 494.80</strain>
    </source>
</reference>
<gene>
    <name evidence="8" type="ORF">VTL71DRAFT_13070</name>
</gene>
<dbReference type="InterPro" id="IPR051089">
    <property type="entry name" value="prtT"/>
</dbReference>
<evidence type="ECO:0000259" key="7">
    <source>
        <dbReference type="PROSITE" id="PS50048"/>
    </source>
</evidence>
<evidence type="ECO:0000256" key="2">
    <source>
        <dbReference type="ARBA" id="ARBA00023015"/>
    </source>
</evidence>
<feature type="region of interest" description="Disordered" evidence="6">
    <location>
        <begin position="165"/>
        <end position="185"/>
    </location>
</feature>
<accession>A0ABR4CPH6</accession>